<reference evidence="2" key="1">
    <citation type="submission" date="2011-07" db="EMBL/GenBank/DDBJ databases">
        <authorList>
            <consortium name="Caenorhabditis brenneri Sequencing and Analysis Consortium"/>
            <person name="Wilson R.K."/>
        </authorList>
    </citation>
    <scope>NUCLEOTIDE SEQUENCE [LARGE SCALE GENOMIC DNA]</scope>
    <source>
        <strain evidence="2">PB2801</strain>
    </source>
</reference>
<dbReference type="InParanoid" id="G0PIP0"/>
<protein>
    <recommendedName>
        <fullName evidence="3">DNA-directed DNA polymerase</fullName>
    </recommendedName>
</protein>
<dbReference type="PANTHER" id="PTHR33568:SF3">
    <property type="entry name" value="DNA-DIRECTED DNA POLYMERASE"/>
    <property type="match status" value="1"/>
</dbReference>
<dbReference type="Gene3D" id="3.90.1600.10">
    <property type="entry name" value="Palm domain of DNA polymerase"/>
    <property type="match status" value="1"/>
</dbReference>
<dbReference type="AlphaFoldDB" id="G0PIP0"/>
<evidence type="ECO:0000313" key="2">
    <source>
        <dbReference type="Proteomes" id="UP000008068"/>
    </source>
</evidence>
<proteinExistence type="predicted"/>
<sequence length="203" mass="23187">MLTLRENTAQRLADLETAGYTVRTKWECEIKKELSQNKEMRTFFKLCNHTRRLQPREALYGGRTQAFCSKAEATERIQLGYYDFTSLYPYVNAGGTAYPRGNPMVVTAGKFVQNPMKVETKLFREADCVAIKRYLDDPKYEPVDMKPFGADKVFISRKPKKECLDQKTFTNIAIGAQTTCAGRLRLLEAMELAGYDNLVYCDG</sequence>
<dbReference type="Proteomes" id="UP000008068">
    <property type="component" value="Unassembled WGS sequence"/>
</dbReference>
<gene>
    <name evidence="1" type="ORF">CAEBREN_24294</name>
</gene>
<accession>G0PIP0</accession>
<evidence type="ECO:0008006" key="3">
    <source>
        <dbReference type="Google" id="ProtNLM"/>
    </source>
</evidence>
<dbReference type="EMBL" id="GL380587">
    <property type="protein sequence ID" value="EGT58222.1"/>
    <property type="molecule type" value="Genomic_DNA"/>
</dbReference>
<dbReference type="OrthoDB" id="5876545at2759"/>
<dbReference type="eggNOG" id="ENOG502QQ9V">
    <property type="taxonomic scope" value="Eukaryota"/>
</dbReference>
<dbReference type="HOGENOM" id="CLU_1349967_0_0_1"/>
<dbReference type="SUPFAM" id="SSF56672">
    <property type="entry name" value="DNA/RNA polymerases"/>
    <property type="match status" value="1"/>
</dbReference>
<dbReference type="InterPro" id="IPR043502">
    <property type="entry name" value="DNA/RNA_pol_sf"/>
</dbReference>
<organism evidence="2">
    <name type="scientific">Caenorhabditis brenneri</name>
    <name type="common">Nematode worm</name>
    <dbReference type="NCBI Taxonomy" id="135651"/>
    <lineage>
        <taxon>Eukaryota</taxon>
        <taxon>Metazoa</taxon>
        <taxon>Ecdysozoa</taxon>
        <taxon>Nematoda</taxon>
        <taxon>Chromadorea</taxon>
        <taxon>Rhabditida</taxon>
        <taxon>Rhabditina</taxon>
        <taxon>Rhabditomorpha</taxon>
        <taxon>Rhabditoidea</taxon>
        <taxon>Rhabditidae</taxon>
        <taxon>Peloderinae</taxon>
        <taxon>Caenorhabditis</taxon>
    </lineage>
</organism>
<dbReference type="InterPro" id="IPR023211">
    <property type="entry name" value="DNA_pol_palm_dom_sf"/>
</dbReference>
<evidence type="ECO:0000313" key="1">
    <source>
        <dbReference type="EMBL" id="EGT58222.1"/>
    </source>
</evidence>
<keyword evidence="2" id="KW-1185">Reference proteome</keyword>
<dbReference type="PANTHER" id="PTHR33568">
    <property type="entry name" value="DNA POLYMERASE"/>
    <property type="match status" value="1"/>
</dbReference>
<name>G0PIP0_CAEBE</name>